<dbReference type="InterPro" id="IPR035979">
    <property type="entry name" value="RBD_domain_sf"/>
</dbReference>
<comment type="caution">
    <text evidence="4">The sequence shown here is derived from an EMBL/GenBank/DDBJ whole genome shotgun (WGS) entry which is preliminary data.</text>
</comment>
<dbReference type="Proteomes" id="UP000187209">
    <property type="component" value="Unassembled WGS sequence"/>
</dbReference>
<evidence type="ECO:0000313" key="4">
    <source>
        <dbReference type="EMBL" id="OMJ76635.1"/>
    </source>
</evidence>
<sequence length="299" mass="34314">MDTSHKKRLRVFKNITRDLTPEIIEKIAEINNHTKALSACSASHFSVFPNYENLKSRLSGANLHTPKGTQTSISTPKPCTYQQSRCTISAYKPSDSYTPSYIKNPTTTGFKPENPSKSISFDSSSEFFPGFSNNSPLLSISTQESSREEFEERRKPKKRPLAPNEKDLYIIKIQAIKLNQDTRTTIMIKNIPNKYTQKMLLQAIDKKFYGTYDFLYLPIDFKNRCNVGYAFINFVDSKVIPSFCQDFDMKKWERFNSEKICELAYGRIQGFNDLVQHFQNSSVINQGDSKVKPVIFGKN</sequence>
<feature type="domain" description="Mei2-like C-terminal RNA recognition motif" evidence="3">
    <location>
        <begin position="183"/>
        <end position="279"/>
    </location>
</feature>
<dbReference type="InterPro" id="IPR007201">
    <property type="entry name" value="Mei2-like_Rrm_C"/>
</dbReference>
<dbReference type="AlphaFoldDB" id="A0A1R2BJ47"/>
<evidence type="ECO:0000313" key="5">
    <source>
        <dbReference type="Proteomes" id="UP000187209"/>
    </source>
</evidence>
<dbReference type="Gene3D" id="3.30.70.330">
    <property type="match status" value="1"/>
</dbReference>
<name>A0A1R2BJ47_9CILI</name>
<feature type="compositionally biased region" description="Polar residues" evidence="2">
    <location>
        <begin position="134"/>
        <end position="143"/>
    </location>
</feature>
<keyword evidence="5" id="KW-1185">Reference proteome</keyword>
<dbReference type="InterPro" id="IPR034454">
    <property type="entry name" value="MEI2-like_RRM3"/>
</dbReference>
<accession>A0A1R2BJ47</accession>
<dbReference type="InterPro" id="IPR012677">
    <property type="entry name" value="Nucleotide-bd_a/b_plait_sf"/>
</dbReference>
<proteinExistence type="predicted"/>
<protein>
    <recommendedName>
        <fullName evidence="3">Mei2-like C-terminal RNA recognition motif domain-containing protein</fullName>
    </recommendedName>
</protein>
<evidence type="ECO:0000259" key="3">
    <source>
        <dbReference type="Pfam" id="PF04059"/>
    </source>
</evidence>
<organism evidence="4 5">
    <name type="scientific">Stentor coeruleus</name>
    <dbReference type="NCBI Taxonomy" id="5963"/>
    <lineage>
        <taxon>Eukaryota</taxon>
        <taxon>Sar</taxon>
        <taxon>Alveolata</taxon>
        <taxon>Ciliophora</taxon>
        <taxon>Postciliodesmatophora</taxon>
        <taxon>Heterotrichea</taxon>
        <taxon>Heterotrichida</taxon>
        <taxon>Stentoridae</taxon>
        <taxon>Stentor</taxon>
    </lineage>
</organism>
<evidence type="ECO:0000256" key="2">
    <source>
        <dbReference type="SAM" id="MobiDB-lite"/>
    </source>
</evidence>
<feature type="compositionally biased region" description="Basic and acidic residues" evidence="2">
    <location>
        <begin position="145"/>
        <end position="154"/>
    </location>
</feature>
<dbReference type="EMBL" id="MPUH01000621">
    <property type="protein sequence ID" value="OMJ76635.1"/>
    <property type="molecule type" value="Genomic_DNA"/>
</dbReference>
<evidence type="ECO:0000256" key="1">
    <source>
        <dbReference type="ARBA" id="ARBA00022884"/>
    </source>
</evidence>
<dbReference type="CDD" id="cd12531">
    <property type="entry name" value="RRM3_MEI2_like"/>
    <property type="match status" value="1"/>
</dbReference>
<dbReference type="GO" id="GO:0003723">
    <property type="term" value="F:RNA binding"/>
    <property type="evidence" value="ECO:0007669"/>
    <property type="project" value="UniProtKB-KW"/>
</dbReference>
<dbReference type="PANTHER" id="PTHR23189">
    <property type="entry name" value="RNA RECOGNITION MOTIF-CONTAINING"/>
    <property type="match status" value="1"/>
</dbReference>
<gene>
    <name evidence="4" type="ORF">SteCoe_23979</name>
</gene>
<dbReference type="OrthoDB" id="417481at2759"/>
<keyword evidence="1" id="KW-0694">RNA-binding</keyword>
<dbReference type="Pfam" id="PF04059">
    <property type="entry name" value="RRM_2"/>
    <property type="match status" value="1"/>
</dbReference>
<feature type="region of interest" description="Disordered" evidence="2">
    <location>
        <begin position="134"/>
        <end position="161"/>
    </location>
</feature>
<dbReference type="SUPFAM" id="SSF54928">
    <property type="entry name" value="RNA-binding domain, RBD"/>
    <property type="match status" value="1"/>
</dbReference>
<reference evidence="4 5" key="1">
    <citation type="submission" date="2016-11" db="EMBL/GenBank/DDBJ databases">
        <title>The macronuclear genome of Stentor coeruleus: a giant cell with tiny introns.</title>
        <authorList>
            <person name="Slabodnick M."/>
            <person name="Ruby J.G."/>
            <person name="Reiff S.B."/>
            <person name="Swart E.C."/>
            <person name="Gosai S."/>
            <person name="Prabakaran S."/>
            <person name="Witkowska E."/>
            <person name="Larue G.E."/>
            <person name="Fisher S."/>
            <person name="Freeman R.M."/>
            <person name="Gunawardena J."/>
            <person name="Chu W."/>
            <person name="Stover N.A."/>
            <person name="Gregory B.D."/>
            <person name="Nowacki M."/>
            <person name="Derisi J."/>
            <person name="Roy S.W."/>
            <person name="Marshall W.F."/>
            <person name="Sood P."/>
        </authorList>
    </citation>
    <scope>NUCLEOTIDE SEQUENCE [LARGE SCALE GENOMIC DNA]</scope>
    <source>
        <strain evidence="4">WM001</strain>
    </source>
</reference>